<protein>
    <submittedName>
        <fullName evidence="2">AbrB family transcriptional regulator</fullName>
    </submittedName>
</protein>
<dbReference type="EMBL" id="JBHTIL010000001">
    <property type="protein sequence ID" value="MFD0924677.1"/>
    <property type="molecule type" value="Genomic_DNA"/>
</dbReference>
<evidence type="ECO:0000313" key="2">
    <source>
        <dbReference type="EMBL" id="MFD0924677.1"/>
    </source>
</evidence>
<proteinExistence type="predicted"/>
<evidence type="ECO:0000256" key="1">
    <source>
        <dbReference type="SAM" id="Phobius"/>
    </source>
</evidence>
<dbReference type="PIRSF" id="PIRSF038991">
    <property type="entry name" value="Protein_AbrB"/>
    <property type="match status" value="1"/>
</dbReference>
<feature type="transmembrane region" description="Helical" evidence="1">
    <location>
        <begin position="322"/>
        <end position="342"/>
    </location>
</feature>
<keyword evidence="1" id="KW-0472">Membrane</keyword>
<feature type="transmembrane region" description="Helical" evidence="1">
    <location>
        <begin position="144"/>
        <end position="165"/>
    </location>
</feature>
<dbReference type="InterPro" id="IPR007820">
    <property type="entry name" value="AbrB_fam"/>
</dbReference>
<accession>A0ABW3G1Y0</accession>
<feature type="transmembrane region" description="Helical" evidence="1">
    <location>
        <begin position="55"/>
        <end position="72"/>
    </location>
</feature>
<dbReference type="PANTHER" id="PTHR38457">
    <property type="entry name" value="REGULATOR ABRB-RELATED"/>
    <property type="match status" value="1"/>
</dbReference>
<gene>
    <name evidence="2" type="ORF">ACFQ04_02910</name>
</gene>
<name>A0ABW3G1Y0_9NOCA</name>
<dbReference type="Pfam" id="PF05145">
    <property type="entry name" value="AbrB"/>
    <property type="match status" value="1"/>
</dbReference>
<dbReference type="InterPro" id="IPR017516">
    <property type="entry name" value="AbrB_dup"/>
</dbReference>
<keyword evidence="1" id="KW-0812">Transmembrane</keyword>
<keyword evidence="3" id="KW-1185">Reference proteome</keyword>
<feature type="transmembrane region" description="Helical" evidence="1">
    <location>
        <begin position="84"/>
        <end position="107"/>
    </location>
</feature>
<dbReference type="Proteomes" id="UP001597068">
    <property type="component" value="Unassembled WGS sequence"/>
</dbReference>
<feature type="transmembrane region" description="Helical" evidence="1">
    <location>
        <begin position="113"/>
        <end position="132"/>
    </location>
</feature>
<dbReference type="RefSeq" id="WP_253647310.1">
    <property type="nucleotide sequence ID" value="NZ_BAAAMO010000002.1"/>
</dbReference>
<sequence>MLLRWVVLAAVTAAATVGLDLLSVPSAALFAGLVVAAGLALSGLAPTGNPPMPRAWGIGAQGILGVYIGTMVQPDVLTGLAGSWLPVVVIALGTLVLSVAGGALLGLHSRVDSLTGSLALVAGGASGLVALTRELGGDERVVAVVQYVRVGLVTVTMPIVATVVFGAHTSGGSSPQESAGLVDQAWGLLLLAVGIGVGLTVGRLIHLPAVGLLGPLVVTVAAELTGLAGPAAVPSVLVTIAYALIGWQAGLGFTMSSMRAIGRILPFAVLLIVLIGVGSAGLGAALSAWTGESMFDSYLATTPGGIYAVLAAAAASGSNITFVLASQIVRVLLMLFVAPFAARLYHRWRTRRGDEHDARTPEPAHT</sequence>
<evidence type="ECO:0000313" key="3">
    <source>
        <dbReference type="Proteomes" id="UP001597068"/>
    </source>
</evidence>
<keyword evidence="1" id="KW-1133">Transmembrane helix</keyword>
<organism evidence="2 3">
    <name type="scientific">Williamsia deligens</name>
    <dbReference type="NCBI Taxonomy" id="321325"/>
    <lineage>
        <taxon>Bacteria</taxon>
        <taxon>Bacillati</taxon>
        <taxon>Actinomycetota</taxon>
        <taxon>Actinomycetes</taxon>
        <taxon>Mycobacteriales</taxon>
        <taxon>Nocardiaceae</taxon>
        <taxon>Williamsia</taxon>
    </lineage>
</organism>
<reference evidence="3" key="1">
    <citation type="journal article" date="2019" name="Int. J. Syst. Evol. Microbiol.">
        <title>The Global Catalogue of Microorganisms (GCM) 10K type strain sequencing project: providing services to taxonomists for standard genome sequencing and annotation.</title>
        <authorList>
            <consortium name="The Broad Institute Genomics Platform"/>
            <consortium name="The Broad Institute Genome Sequencing Center for Infectious Disease"/>
            <person name="Wu L."/>
            <person name="Ma J."/>
        </authorList>
    </citation>
    <scope>NUCLEOTIDE SEQUENCE [LARGE SCALE GENOMIC DNA]</scope>
    <source>
        <strain evidence="3">CCUG 50873</strain>
    </source>
</reference>
<dbReference type="PANTHER" id="PTHR38457:SF1">
    <property type="entry name" value="REGULATOR ABRB-RELATED"/>
    <property type="match status" value="1"/>
</dbReference>
<feature type="transmembrane region" description="Helical" evidence="1">
    <location>
        <begin position="185"/>
        <end position="205"/>
    </location>
</feature>
<dbReference type="NCBIfam" id="TIGR03082">
    <property type="entry name" value="Gneg_AbrB_dup"/>
    <property type="match status" value="1"/>
</dbReference>
<feature type="transmembrane region" description="Helical" evidence="1">
    <location>
        <begin position="212"/>
        <end position="245"/>
    </location>
</feature>
<comment type="caution">
    <text evidence="2">The sequence shown here is derived from an EMBL/GenBank/DDBJ whole genome shotgun (WGS) entry which is preliminary data.</text>
</comment>
<feature type="transmembrane region" description="Helical" evidence="1">
    <location>
        <begin position="265"/>
        <end position="286"/>
    </location>
</feature>